<feature type="domain" description="Major facilitator superfamily (MFS) profile" evidence="8">
    <location>
        <begin position="9"/>
        <end position="451"/>
    </location>
</feature>
<gene>
    <name evidence="9" type="primary">slc17a-9</name>
</gene>
<feature type="transmembrane region" description="Helical" evidence="7">
    <location>
        <begin position="7"/>
        <end position="35"/>
    </location>
</feature>
<proteinExistence type="evidence at transcript level"/>
<dbReference type="FunFam" id="1.20.1250.20:FF:000423">
    <property type="entry name" value="Putative inorganic phosphate cotransporter-like Protein"/>
    <property type="match status" value="1"/>
</dbReference>
<keyword evidence="2" id="KW-0813">Transport</keyword>
<dbReference type="FunFam" id="1.20.1250.20:FF:000003">
    <property type="entry name" value="Solute carrier family 17 member 3"/>
    <property type="match status" value="1"/>
</dbReference>
<evidence type="ECO:0000256" key="2">
    <source>
        <dbReference type="ARBA" id="ARBA00022448"/>
    </source>
</evidence>
<evidence type="ECO:0000256" key="6">
    <source>
        <dbReference type="ARBA" id="ARBA00023136"/>
    </source>
</evidence>
<feature type="transmembrane region" description="Helical" evidence="7">
    <location>
        <begin position="359"/>
        <end position="377"/>
    </location>
</feature>
<dbReference type="InterPro" id="IPR011701">
    <property type="entry name" value="MFS"/>
</dbReference>
<protein>
    <submittedName>
        <fullName evidence="9">Slc17a-9</fullName>
    </submittedName>
</protein>
<dbReference type="GO" id="GO:0016020">
    <property type="term" value="C:membrane"/>
    <property type="evidence" value="ECO:0007669"/>
    <property type="project" value="UniProtKB-SubCell"/>
</dbReference>
<evidence type="ECO:0000256" key="5">
    <source>
        <dbReference type="ARBA" id="ARBA00022989"/>
    </source>
</evidence>
<dbReference type="GO" id="GO:0006820">
    <property type="term" value="P:monoatomic anion transport"/>
    <property type="evidence" value="ECO:0007669"/>
    <property type="project" value="TreeGrafter"/>
</dbReference>
<dbReference type="InterPro" id="IPR050382">
    <property type="entry name" value="MFS_Na/Anion_cotransporter"/>
</dbReference>
<feature type="transmembrane region" description="Helical" evidence="7">
    <location>
        <begin position="192"/>
        <end position="213"/>
    </location>
</feature>
<keyword evidence="6 7" id="KW-0472">Membrane</keyword>
<name>A0A0H3YFB4_SCHMD</name>
<feature type="transmembrane region" description="Helical" evidence="7">
    <location>
        <begin position="253"/>
        <end position="276"/>
    </location>
</feature>
<keyword evidence="5 7" id="KW-1133">Transmembrane helix</keyword>
<organism evidence="9">
    <name type="scientific">Schmidtea mediterranea</name>
    <name type="common">Freshwater planarian flatworm</name>
    <dbReference type="NCBI Taxonomy" id="79327"/>
    <lineage>
        <taxon>Eukaryota</taxon>
        <taxon>Metazoa</taxon>
        <taxon>Spiralia</taxon>
        <taxon>Lophotrochozoa</taxon>
        <taxon>Platyhelminthes</taxon>
        <taxon>Rhabditophora</taxon>
        <taxon>Seriata</taxon>
        <taxon>Tricladida</taxon>
        <taxon>Continenticola</taxon>
        <taxon>Geoplanoidea</taxon>
        <taxon>Dugesiidae</taxon>
        <taxon>Schmidtea</taxon>
    </lineage>
</organism>
<dbReference type="Pfam" id="PF07690">
    <property type="entry name" value="MFS_1"/>
    <property type="match status" value="1"/>
</dbReference>
<dbReference type="PANTHER" id="PTHR11662:SF399">
    <property type="entry name" value="FI19708P1-RELATED"/>
    <property type="match status" value="1"/>
</dbReference>
<evidence type="ECO:0000256" key="1">
    <source>
        <dbReference type="ARBA" id="ARBA00004141"/>
    </source>
</evidence>
<feature type="transmembrane region" description="Helical" evidence="7">
    <location>
        <begin position="102"/>
        <end position="121"/>
    </location>
</feature>
<evidence type="ECO:0000256" key="7">
    <source>
        <dbReference type="SAM" id="Phobius"/>
    </source>
</evidence>
<sequence>MRCYWRFVFALMGFFGLFIVYMLRVNLSVGIIAMVNSTYFKPKNYTAECPTLLQNNTDKKTTGEFMWDVNDQTMILSSFYWGYAITQIPSVILLIYFKPKWIYGLSTVATPIFTLIIPAIAQLGVYPMVALRFVTGLCEGPTYASLIALCGYWVLEAESSGVVTFICVGGLIGTITGQSLTGLIIDNMGWRWSFYIQATVGCVWFVIYCFVVYNRPVEHPFISDQEKNLLISSLPHNQPNFRHKRVPVPWKRVLTSSSFLGFLIMVSAYNFTWYTLINCLPMYIGSVLGFNISQNGGISSLPYVALFICNLSAGVLQDFIKSKKILSNTNLRKTFACSGMILSSIIMYCMIYTECNIPLAISLVCLSVALMGFAGPVTSVNVIDMAPAYAGQLIGVCNLFNSVCGIVAPYVKSYYTQTGETRKNWENVFITNAAILFFGALTFALFGSGKLQTWAILDPELENLVSCKKVESEGVINDYRS</sequence>
<feature type="transmembrane region" description="Helical" evidence="7">
    <location>
        <begin position="296"/>
        <end position="315"/>
    </location>
</feature>
<dbReference type="PANTHER" id="PTHR11662">
    <property type="entry name" value="SOLUTE CARRIER FAMILY 17"/>
    <property type="match status" value="1"/>
</dbReference>
<accession>A0A0H3YFB4</accession>
<comment type="subcellular location">
    <subcellularLocation>
        <location evidence="1">Membrane</location>
        <topology evidence="1">Multi-pass membrane protein</topology>
    </subcellularLocation>
</comment>
<feature type="transmembrane region" description="Helical" evidence="7">
    <location>
        <begin position="389"/>
        <end position="408"/>
    </location>
</feature>
<dbReference type="OrthoDB" id="2985014at2759"/>
<keyword evidence="3 7" id="KW-0812">Transmembrane</keyword>
<dbReference type="Gene3D" id="1.20.1250.20">
    <property type="entry name" value="MFS general substrate transporter like domains"/>
    <property type="match status" value="2"/>
</dbReference>
<feature type="transmembrane region" description="Helical" evidence="7">
    <location>
        <begin position="133"/>
        <end position="155"/>
    </location>
</feature>
<evidence type="ECO:0000313" key="9">
    <source>
        <dbReference type="EMBL" id="AKN21532.1"/>
    </source>
</evidence>
<dbReference type="InterPro" id="IPR020846">
    <property type="entry name" value="MFS_dom"/>
</dbReference>
<dbReference type="PROSITE" id="PS50850">
    <property type="entry name" value="MFS"/>
    <property type="match status" value="1"/>
</dbReference>
<feature type="transmembrane region" description="Helical" evidence="7">
    <location>
        <begin position="162"/>
        <end position="180"/>
    </location>
</feature>
<evidence type="ECO:0000259" key="8">
    <source>
        <dbReference type="PROSITE" id="PS50850"/>
    </source>
</evidence>
<dbReference type="SUPFAM" id="SSF103473">
    <property type="entry name" value="MFS general substrate transporter"/>
    <property type="match status" value="1"/>
</dbReference>
<dbReference type="AlphaFoldDB" id="A0A0H3YFB4"/>
<dbReference type="GO" id="GO:0015293">
    <property type="term" value="F:symporter activity"/>
    <property type="evidence" value="ECO:0007669"/>
    <property type="project" value="UniProtKB-KW"/>
</dbReference>
<dbReference type="InterPro" id="IPR036259">
    <property type="entry name" value="MFS_trans_sf"/>
</dbReference>
<evidence type="ECO:0000256" key="3">
    <source>
        <dbReference type="ARBA" id="ARBA00022692"/>
    </source>
</evidence>
<feature type="transmembrane region" description="Helical" evidence="7">
    <location>
        <begin position="428"/>
        <end position="446"/>
    </location>
</feature>
<feature type="transmembrane region" description="Helical" evidence="7">
    <location>
        <begin position="79"/>
        <end position="97"/>
    </location>
</feature>
<reference evidence="9" key="1">
    <citation type="journal article" date="2015" name="Elife">
        <title>Stem cells and fluid flow drive cyst formation in an invertebrate excretory organ.</title>
        <authorList>
            <person name="Thi-Kim Vu H."/>
            <person name="Rink J.C."/>
            <person name="McKinney S.A."/>
            <person name="McClain M."/>
            <person name="Lakshmanaperumal N."/>
            <person name="Alexander R."/>
            <person name="Sanchez Alvarado A."/>
        </authorList>
    </citation>
    <scope>NUCLEOTIDE SEQUENCE</scope>
</reference>
<evidence type="ECO:0000256" key="4">
    <source>
        <dbReference type="ARBA" id="ARBA00022847"/>
    </source>
</evidence>
<dbReference type="EMBL" id="KT163582">
    <property type="protein sequence ID" value="AKN21532.1"/>
    <property type="molecule type" value="mRNA"/>
</dbReference>
<keyword evidence="4" id="KW-0769">Symport</keyword>